<reference evidence="1" key="1">
    <citation type="submission" date="2015-07" db="EMBL/GenBank/DDBJ databases">
        <title>Adaptation to a free-living lifestyle via gene acquisitions in the diplomonad Trepomonas sp. PC1.</title>
        <authorList>
            <person name="Xu F."/>
            <person name="Jerlstrom-Hultqvist J."/>
            <person name="Kolisko M."/>
            <person name="Simpson A.G.B."/>
            <person name="Roger A.J."/>
            <person name="Svard S.G."/>
            <person name="Andersson J.O."/>
        </authorList>
    </citation>
    <scope>NUCLEOTIDE SEQUENCE</scope>
    <source>
        <strain evidence="1">PC1</strain>
    </source>
</reference>
<dbReference type="EMBL" id="GDID01001835">
    <property type="protein sequence ID" value="JAP94771.1"/>
    <property type="molecule type" value="Transcribed_RNA"/>
</dbReference>
<sequence length="393" mass="46116">QKYNQNDWFRSCIENNLDIVREMKDQFKESISTQDFEIREVQNQKLTHKFALKLPGYTGLMYAIIYESVDVINELIADEFLISTSEVGFIPVKSKNPVFQKQILIQHIEKQFSDLNITAYATVPRNSSTLDLAVYLNKPFIFNILMNYIYKLSEEDVEKMLHHINDAKHTTLMLMVMQSNFFKVFQDHDEILINYQFAYESVLGENCSYIALKYGNMNFFKYFISLTSDDNFKNTLLIQLDQTEFGRPVEKILEQLSQYKNYKLIKQSYDMFKKGKLPSPPSWLNKQDHIKSADMIVQEIDYDSIVLPKERELKPQQNSLTELLECQKDPQLLTLLNNSFGLANPQSSFEVIVTARKIRIEKSFEPIITARRTDLNYETQGTARRKVMLKMKE</sequence>
<dbReference type="SUPFAM" id="SSF48403">
    <property type="entry name" value="Ankyrin repeat"/>
    <property type="match status" value="1"/>
</dbReference>
<dbReference type="InterPro" id="IPR036770">
    <property type="entry name" value="Ankyrin_rpt-contain_sf"/>
</dbReference>
<organism evidence="1">
    <name type="scientific">Trepomonas sp. PC1</name>
    <dbReference type="NCBI Taxonomy" id="1076344"/>
    <lineage>
        <taxon>Eukaryota</taxon>
        <taxon>Metamonada</taxon>
        <taxon>Diplomonadida</taxon>
        <taxon>Hexamitidae</taxon>
        <taxon>Hexamitinae</taxon>
        <taxon>Trepomonas</taxon>
    </lineage>
</organism>
<protein>
    <recommendedName>
        <fullName evidence="2">Ankyrin repeat-containing protein</fullName>
    </recommendedName>
</protein>
<name>A0A146KH93_9EUKA</name>
<dbReference type="AlphaFoldDB" id="A0A146KH93"/>
<evidence type="ECO:0008006" key="2">
    <source>
        <dbReference type="Google" id="ProtNLM"/>
    </source>
</evidence>
<feature type="non-terminal residue" evidence="1">
    <location>
        <position position="1"/>
    </location>
</feature>
<evidence type="ECO:0000313" key="1">
    <source>
        <dbReference type="EMBL" id="JAP94771.1"/>
    </source>
</evidence>
<proteinExistence type="predicted"/>
<accession>A0A146KH93</accession>
<gene>
    <name evidence="1" type="ORF">TPC1_12462</name>
</gene>